<evidence type="ECO:0000256" key="3">
    <source>
        <dbReference type="ARBA" id="ARBA00022692"/>
    </source>
</evidence>
<evidence type="ECO:0000256" key="6">
    <source>
        <dbReference type="SAM" id="MobiDB-lite"/>
    </source>
</evidence>
<dbReference type="PANTHER" id="PTHR11706:SF86">
    <property type="entry name" value="METAL TRANSPORTER NRAMP2-LIKE"/>
    <property type="match status" value="1"/>
</dbReference>
<evidence type="ECO:0000256" key="1">
    <source>
        <dbReference type="ARBA" id="ARBA00004141"/>
    </source>
</evidence>
<feature type="transmembrane region" description="Helical" evidence="7">
    <location>
        <begin position="382"/>
        <end position="400"/>
    </location>
</feature>
<evidence type="ECO:0000256" key="4">
    <source>
        <dbReference type="ARBA" id="ARBA00022989"/>
    </source>
</evidence>
<dbReference type="HAMAP" id="MF_00221">
    <property type="entry name" value="NRAMP"/>
    <property type="match status" value="1"/>
</dbReference>
<keyword evidence="5 7" id="KW-0472">Membrane</keyword>
<feature type="transmembrane region" description="Helical" evidence="7">
    <location>
        <begin position="412"/>
        <end position="431"/>
    </location>
</feature>
<reference evidence="8 9" key="1">
    <citation type="journal article" date="2021" name="BMC Genomics">
        <title>Datura genome reveals duplications of psychoactive alkaloid biosynthetic genes and high mutation rate following tissue culture.</title>
        <authorList>
            <person name="Rajewski A."/>
            <person name="Carter-House D."/>
            <person name="Stajich J."/>
            <person name="Litt A."/>
        </authorList>
    </citation>
    <scope>NUCLEOTIDE SEQUENCE [LARGE SCALE GENOMIC DNA]</scope>
    <source>
        <strain evidence="8">AR-01</strain>
    </source>
</reference>
<feature type="transmembrane region" description="Helical" evidence="7">
    <location>
        <begin position="245"/>
        <end position="264"/>
    </location>
</feature>
<dbReference type="Proteomes" id="UP000823775">
    <property type="component" value="Unassembled WGS sequence"/>
</dbReference>
<feature type="region of interest" description="Disordered" evidence="6">
    <location>
        <begin position="1"/>
        <end position="30"/>
    </location>
</feature>
<gene>
    <name evidence="8" type="primary">NRAMP2_1</name>
    <name evidence="8" type="ORF">HAX54_030730</name>
</gene>
<protein>
    <submittedName>
        <fullName evidence="8">Natural resistance-associated macrophage protein 2</fullName>
    </submittedName>
</protein>
<keyword evidence="3 7" id="KW-0812">Transmembrane</keyword>
<dbReference type="Pfam" id="PF01566">
    <property type="entry name" value="Nramp"/>
    <property type="match status" value="1"/>
</dbReference>
<feature type="transmembrane region" description="Helical" evidence="7">
    <location>
        <begin position="139"/>
        <end position="164"/>
    </location>
</feature>
<organism evidence="8 9">
    <name type="scientific">Datura stramonium</name>
    <name type="common">Jimsonweed</name>
    <name type="synonym">Common thornapple</name>
    <dbReference type="NCBI Taxonomy" id="4076"/>
    <lineage>
        <taxon>Eukaryota</taxon>
        <taxon>Viridiplantae</taxon>
        <taxon>Streptophyta</taxon>
        <taxon>Embryophyta</taxon>
        <taxon>Tracheophyta</taxon>
        <taxon>Spermatophyta</taxon>
        <taxon>Magnoliopsida</taxon>
        <taxon>eudicotyledons</taxon>
        <taxon>Gunneridae</taxon>
        <taxon>Pentapetalae</taxon>
        <taxon>asterids</taxon>
        <taxon>lamiids</taxon>
        <taxon>Solanales</taxon>
        <taxon>Solanaceae</taxon>
        <taxon>Solanoideae</taxon>
        <taxon>Datureae</taxon>
        <taxon>Datura</taxon>
    </lineage>
</organism>
<feature type="transmembrane region" description="Helical" evidence="7">
    <location>
        <begin position="477"/>
        <end position="498"/>
    </location>
</feature>
<dbReference type="NCBIfam" id="NF037982">
    <property type="entry name" value="Nramp_1"/>
    <property type="match status" value="1"/>
</dbReference>
<evidence type="ECO:0000313" key="9">
    <source>
        <dbReference type="Proteomes" id="UP000823775"/>
    </source>
</evidence>
<evidence type="ECO:0000256" key="7">
    <source>
        <dbReference type="SAM" id="Phobius"/>
    </source>
</evidence>
<feature type="transmembrane region" description="Helical" evidence="7">
    <location>
        <begin position="201"/>
        <end position="219"/>
    </location>
</feature>
<name>A0ABS8VAZ0_DATST</name>
<dbReference type="PRINTS" id="PR00447">
    <property type="entry name" value="NATRESASSCMP"/>
</dbReference>
<dbReference type="EMBL" id="JACEIK010003861">
    <property type="protein sequence ID" value="MCD9643328.1"/>
    <property type="molecule type" value="Genomic_DNA"/>
</dbReference>
<feature type="transmembrane region" description="Helical" evidence="7">
    <location>
        <begin position="285"/>
        <end position="308"/>
    </location>
</feature>
<comment type="subcellular location">
    <subcellularLocation>
        <location evidence="1">Membrane</location>
        <topology evidence="1">Multi-pass membrane protein</topology>
    </subcellularLocation>
</comment>
<feature type="transmembrane region" description="Helical" evidence="7">
    <location>
        <begin position="341"/>
        <end position="362"/>
    </location>
</feature>
<evidence type="ECO:0000313" key="8">
    <source>
        <dbReference type="EMBL" id="MCD9643328.1"/>
    </source>
</evidence>
<evidence type="ECO:0000256" key="2">
    <source>
        <dbReference type="ARBA" id="ARBA00009965"/>
    </source>
</evidence>
<dbReference type="InterPro" id="IPR001046">
    <property type="entry name" value="NRAMP_fam"/>
</dbReference>
<feature type="compositionally biased region" description="Basic and acidic residues" evidence="6">
    <location>
        <begin position="9"/>
        <end position="27"/>
    </location>
</feature>
<feature type="transmembrane region" description="Helical" evidence="7">
    <location>
        <begin position="96"/>
        <end position="119"/>
    </location>
</feature>
<sequence length="515" mass="57042">MVSSPSSEHNGELGINKKDEPQDRESNRLLSDGDDEVKYKILDIEIEADVPGVVTPFSWRKLWEFTGPGFLMSVAFLDPGNLEGDLQAGAIAGYSLLWLLMWSTFMGLLIQLLSLRLGVATGRHLAEICREEYPNWARILLWLMAEVALIGADIQEVIGSAIAIKILSRGVIPLWGGVLITASDCFIFLFMENYGVRKLEAFFAVLISTMALSFAWMFADTRPSSKELIIGLLLPRLSSKTIQKAVGVVGCVITPHNIFLYSALVQSRKIDTKKKEKVQEALNYYSIESYIAVFVSFSINLMVTAVFAKGFYGTSRADSIGLANAGQYLQDRYGGGLFPILYIWGIGLLAAGQSSTMTGTYAGQFIMGGFLNLQMKKWIRSVITRSCAIVTTIIVAIYFNRSEDSLDVLNEWLNVLQGIQIPFAIIPLLTLVSNEQIMGVFKIEKLMERTVWTVAALVIMINGYVMLSFFLSEVSGLLFGFVACLGASAYVAFLVYLISRRHNHAELNGFTHLTN</sequence>
<accession>A0ABS8VAZ0</accession>
<dbReference type="PANTHER" id="PTHR11706">
    <property type="entry name" value="SOLUTE CARRIER PROTEIN FAMILY 11 MEMBER"/>
    <property type="match status" value="1"/>
</dbReference>
<feature type="transmembrane region" description="Helical" evidence="7">
    <location>
        <begin position="451"/>
        <end position="471"/>
    </location>
</feature>
<evidence type="ECO:0000256" key="5">
    <source>
        <dbReference type="ARBA" id="ARBA00023136"/>
    </source>
</evidence>
<keyword evidence="9" id="KW-1185">Reference proteome</keyword>
<comment type="caution">
    <text evidence="8">The sequence shown here is derived from an EMBL/GenBank/DDBJ whole genome shotgun (WGS) entry which is preliminary data.</text>
</comment>
<proteinExistence type="inferred from homology"/>
<comment type="similarity">
    <text evidence="2">Belongs to the NRAMP (TC 2.A.55) family.</text>
</comment>
<dbReference type="NCBIfam" id="TIGR01197">
    <property type="entry name" value="nramp"/>
    <property type="match status" value="1"/>
</dbReference>
<keyword evidence="4 7" id="KW-1133">Transmembrane helix</keyword>
<feature type="transmembrane region" description="Helical" evidence="7">
    <location>
        <begin position="170"/>
        <end position="189"/>
    </location>
</feature>